<dbReference type="AlphaFoldDB" id="A0A7J0FBZ0"/>
<dbReference type="GO" id="GO:0010027">
    <property type="term" value="P:thylakoid membrane organization"/>
    <property type="evidence" value="ECO:0007669"/>
    <property type="project" value="TreeGrafter"/>
</dbReference>
<feature type="domain" description="Peptidase S26" evidence="11">
    <location>
        <begin position="2"/>
        <end position="119"/>
    </location>
</feature>
<keyword evidence="8" id="KW-0378">Hydrolase</keyword>
<keyword evidence="6" id="KW-0150">Chloroplast</keyword>
<dbReference type="GO" id="GO:0004252">
    <property type="term" value="F:serine-type endopeptidase activity"/>
    <property type="evidence" value="ECO:0007669"/>
    <property type="project" value="InterPro"/>
</dbReference>
<comment type="subcellular location">
    <subcellularLocation>
        <location evidence="3">Membrane</location>
    </subcellularLocation>
    <subcellularLocation>
        <location evidence="2">Plastid</location>
        <location evidence="2">Chloroplast</location>
    </subcellularLocation>
</comment>
<dbReference type="Gene3D" id="2.10.109.10">
    <property type="entry name" value="Umud Fragment, subunit A"/>
    <property type="match status" value="1"/>
</dbReference>
<keyword evidence="7" id="KW-0934">Plastid</keyword>
<comment type="caution">
    <text evidence="12">The sequence shown here is derived from an EMBL/GenBank/DDBJ whole genome shotgun (WGS) entry which is preliminary data.</text>
</comment>
<dbReference type="GO" id="GO:0006465">
    <property type="term" value="P:signal peptide processing"/>
    <property type="evidence" value="ECO:0007669"/>
    <property type="project" value="InterPro"/>
</dbReference>
<dbReference type="EMBL" id="BJWL01000011">
    <property type="protein sequence ID" value="GFY95936.1"/>
    <property type="molecule type" value="Genomic_DNA"/>
</dbReference>
<dbReference type="Pfam" id="PF10502">
    <property type="entry name" value="Peptidase_S26"/>
    <property type="match status" value="1"/>
</dbReference>
<keyword evidence="9" id="KW-0809">Transit peptide</keyword>
<dbReference type="GO" id="GO:0009535">
    <property type="term" value="C:chloroplast thylakoid membrane"/>
    <property type="evidence" value="ECO:0007669"/>
    <property type="project" value="TreeGrafter"/>
</dbReference>
<evidence type="ECO:0000256" key="4">
    <source>
        <dbReference type="ARBA" id="ARBA00009370"/>
    </source>
</evidence>
<dbReference type="NCBIfam" id="TIGR02227">
    <property type="entry name" value="sigpep_I_bact"/>
    <property type="match status" value="1"/>
</dbReference>
<keyword evidence="10" id="KW-0472">Membrane</keyword>
<evidence type="ECO:0000313" key="13">
    <source>
        <dbReference type="Proteomes" id="UP000585474"/>
    </source>
</evidence>
<dbReference type="InterPro" id="IPR019533">
    <property type="entry name" value="Peptidase_S26"/>
</dbReference>
<keyword evidence="13" id="KW-1185">Reference proteome</keyword>
<evidence type="ECO:0000256" key="9">
    <source>
        <dbReference type="ARBA" id="ARBA00022946"/>
    </source>
</evidence>
<accession>A0A7J0FBZ0</accession>
<evidence type="ECO:0000256" key="10">
    <source>
        <dbReference type="ARBA" id="ARBA00023136"/>
    </source>
</evidence>
<evidence type="ECO:0000256" key="6">
    <source>
        <dbReference type="ARBA" id="ARBA00022528"/>
    </source>
</evidence>
<dbReference type="PANTHER" id="PTHR43390:SF2">
    <property type="entry name" value="THYLAKOIDAL PROCESSING PEPTIDASE 2, CHLOROPLASTIC-RELATED"/>
    <property type="match status" value="1"/>
</dbReference>
<dbReference type="InterPro" id="IPR019758">
    <property type="entry name" value="Pept_S26A_signal_pept_1_CS"/>
</dbReference>
<dbReference type="PANTHER" id="PTHR43390">
    <property type="entry name" value="SIGNAL PEPTIDASE I"/>
    <property type="match status" value="1"/>
</dbReference>
<name>A0A7J0FBZ0_9ERIC</name>
<dbReference type="GO" id="GO:0009003">
    <property type="term" value="F:signal peptidase activity"/>
    <property type="evidence" value="ECO:0007669"/>
    <property type="project" value="UniProtKB-EC"/>
</dbReference>
<evidence type="ECO:0000256" key="7">
    <source>
        <dbReference type="ARBA" id="ARBA00022640"/>
    </source>
</evidence>
<evidence type="ECO:0000259" key="11">
    <source>
        <dbReference type="Pfam" id="PF10502"/>
    </source>
</evidence>
<evidence type="ECO:0000313" key="12">
    <source>
        <dbReference type="EMBL" id="GFY95936.1"/>
    </source>
</evidence>
<dbReference type="PROSITE" id="PS00761">
    <property type="entry name" value="SPASE_I_3"/>
    <property type="match status" value="1"/>
</dbReference>
<evidence type="ECO:0000256" key="1">
    <source>
        <dbReference type="ARBA" id="ARBA00000677"/>
    </source>
</evidence>
<dbReference type="PRINTS" id="PR00727">
    <property type="entry name" value="LEADERPTASE"/>
</dbReference>
<dbReference type="SUPFAM" id="SSF51306">
    <property type="entry name" value="LexA/Signal peptidase"/>
    <property type="match status" value="1"/>
</dbReference>
<dbReference type="InterPro" id="IPR036286">
    <property type="entry name" value="LexA/Signal_pep-like_sf"/>
</dbReference>
<dbReference type="Proteomes" id="UP000585474">
    <property type="component" value="Unassembled WGS sequence"/>
</dbReference>
<dbReference type="EC" id="3.4.21.89" evidence="5"/>
<sequence length="141" mass="16127">MIQWVSYVFRNPEVSDIVIFKAPPILQEWGYNSGDVFIKRIVAKEGDYVEVRGGKLRVNDIVQDEEFILEPLDYEMKPVLVPEGYVFVLGDNRNNSFDSHNWGPLPIKNIVGRSVLRYWPPSKVSDTIYEAPVKKNAVAVS</sequence>
<evidence type="ECO:0000256" key="2">
    <source>
        <dbReference type="ARBA" id="ARBA00004229"/>
    </source>
</evidence>
<evidence type="ECO:0000256" key="3">
    <source>
        <dbReference type="ARBA" id="ARBA00004370"/>
    </source>
</evidence>
<evidence type="ECO:0000256" key="8">
    <source>
        <dbReference type="ARBA" id="ARBA00022801"/>
    </source>
</evidence>
<dbReference type="OrthoDB" id="308440at2759"/>
<protein>
    <recommendedName>
        <fullName evidence="5">signal peptidase I</fullName>
        <ecNumber evidence="5">3.4.21.89</ecNumber>
    </recommendedName>
</protein>
<reference evidence="12 13" key="1">
    <citation type="submission" date="2019-07" db="EMBL/GenBank/DDBJ databases">
        <title>De Novo Assembly of kiwifruit Actinidia rufa.</title>
        <authorList>
            <person name="Sugita-Konishi S."/>
            <person name="Sato K."/>
            <person name="Mori E."/>
            <person name="Abe Y."/>
            <person name="Kisaki G."/>
            <person name="Hamano K."/>
            <person name="Suezawa K."/>
            <person name="Otani M."/>
            <person name="Fukuda T."/>
            <person name="Manabe T."/>
            <person name="Gomi K."/>
            <person name="Tabuchi M."/>
            <person name="Akimitsu K."/>
            <person name="Kataoka I."/>
        </authorList>
    </citation>
    <scope>NUCLEOTIDE SEQUENCE [LARGE SCALE GENOMIC DNA]</scope>
    <source>
        <strain evidence="13">cv. Fuchu</strain>
    </source>
</reference>
<organism evidence="12 13">
    <name type="scientific">Actinidia rufa</name>
    <dbReference type="NCBI Taxonomy" id="165716"/>
    <lineage>
        <taxon>Eukaryota</taxon>
        <taxon>Viridiplantae</taxon>
        <taxon>Streptophyta</taxon>
        <taxon>Embryophyta</taxon>
        <taxon>Tracheophyta</taxon>
        <taxon>Spermatophyta</taxon>
        <taxon>Magnoliopsida</taxon>
        <taxon>eudicotyledons</taxon>
        <taxon>Gunneridae</taxon>
        <taxon>Pentapetalae</taxon>
        <taxon>asterids</taxon>
        <taxon>Ericales</taxon>
        <taxon>Actinidiaceae</taxon>
        <taxon>Actinidia</taxon>
    </lineage>
</organism>
<dbReference type="InterPro" id="IPR000223">
    <property type="entry name" value="Pept_S26A_signal_pept_1"/>
</dbReference>
<evidence type="ECO:0000256" key="5">
    <source>
        <dbReference type="ARBA" id="ARBA00013208"/>
    </source>
</evidence>
<proteinExistence type="inferred from homology"/>
<comment type="similarity">
    <text evidence="4">Belongs to the peptidase S26 family.</text>
</comment>
<dbReference type="FunFam" id="2.10.109.10:FF:000012">
    <property type="entry name" value="Peptidase/ serine-type peptidase"/>
    <property type="match status" value="1"/>
</dbReference>
<comment type="catalytic activity">
    <reaction evidence="1">
        <text>Cleavage of hydrophobic, N-terminal signal or leader sequences from secreted and periplasmic proteins.</text>
        <dbReference type="EC" id="3.4.21.89"/>
    </reaction>
</comment>
<gene>
    <name evidence="12" type="ORF">Acr_11g0002420</name>
</gene>
<dbReference type="CDD" id="cd06530">
    <property type="entry name" value="S26_SPase_I"/>
    <property type="match status" value="1"/>
</dbReference>